<gene>
    <name evidence="1" type="ORF">RHMOL_Rhmol10G0206200</name>
</gene>
<evidence type="ECO:0000313" key="1">
    <source>
        <dbReference type="EMBL" id="KAI8535843.1"/>
    </source>
</evidence>
<accession>A0ACC0M677</accession>
<proteinExistence type="predicted"/>
<reference evidence="1" key="1">
    <citation type="submission" date="2022-02" db="EMBL/GenBank/DDBJ databases">
        <title>Plant Genome Project.</title>
        <authorList>
            <person name="Zhang R.-G."/>
        </authorList>
    </citation>
    <scope>NUCLEOTIDE SEQUENCE</scope>
    <source>
        <strain evidence="1">AT1</strain>
    </source>
</reference>
<name>A0ACC0M677_RHOML</name>
<protein>
    <submittedName>
        <fullName evidence="1">Uncharacterized protein</fullName>
    </submittedName>
</protein>
<organism evidence="1 2">
    <name type="scientific">Rhododendron molle</name>
    <name type="common">Chinese azalea</name>
    <name type="synonym">Azalea mollis</name>
    <dbReference type="NCBI Taxonomy" id="49168"/>
    <lineage>
        <taxon>Eukaryota</taxon>
        <taxon>Viridiplantae</taxon>
        <taxon>Streptophyta</taxon>
        <taxon>Embryophyta</taxon>
        <taxon>Tracheophyta</taxon>
        <taxon>Spermatophyta</taxon>
        <taxon>Magnoliopsida</taxon>
        <taxon>eudicotyledons</taxon>
        <taxon>Gunneridae</taxon>
        <taxon>Pentapetalae</taxon>
        <taxon>asterids</taxon>
        <taxon>Ericales</taxon>
        <taxon>Ericaceae</taxon>
        <taxon>Ericoideae</taxon>
        <taxon>Rhodoreae</taxon>
        <taxon>Rhododendron</taxon>
    </lineage>
</organism>
<dbReference type="Proteomes" id="UP001062846">
    <property type="component" value="Chromosome 10"/>
</dbReference>
<evidence type="ECO:0000313" key="2">
    <source>
        <dbReference type="Proteomes" id="UP001062846"/>
    </source>
</evidence>
<keyword evidence="2" id="KW-1185">Reference proteome</keyword>
<sequence length="112" mass="12786">MNHQVNLLAGAYQLRNTIETMTTQLVENPDFIVLAEKRDFKRVQKNTPIPVEEDPWFPEMFPILCAFHGFFGALPPMENFEVGDEEEEIGDEDDANEATLKEDETPEAEDAN</sequence>
<dbReference type="EMBL" id="CM046397">
    <property type="protein sequence ID" value="KAI8535843.1"/>
    <property type="molecule type" value="Genomic_DNA"/>
</dbReference>
<comment type="caution">
    <text evidence="1">The sequence shown here is derived from an EMBL/GenBank/DDBJ whole genome shotgun (WGS) entry which is preliminary data.</text>
</comment>